<evidence type="ECO:0000256" key="1">
    <source>
        <dbReference type="ARBA" id="ARBA00004365"/>
    </source>
</evidence>
<dbReference type="InterPro" id="IPR001492">
    <property type="entry name" value="Flagellin"/>
</dbReference>
<organism evidence="9 10">
    <name type="scientific">Pseudoalteromonas arctica</name>
    <dbReference type="NCBI Taxonomy" id="394751"/>
    <lineage>
        <taxon>Bacteria</taxon>
        <taxon>Pseudomonadati</taxon>
        <taxon>Pseudomonadota</taxon>
        <taxon>Gammaproteobacteria</taxon>
        <taxon>Alteromonadales</taxon>
        <taxon>Pseudoalteromonadaceae</taxon>
        <taxon>Pseudoalteromonas</taxon>
    </lineage>
</organism>
<keyword evidence="4" id="KW-0964">Secreted</keyword>
<gene>
    <name evidence="9" type="primary">flgL</name>
    <name evidence="9" type="ORF">HHE94_12015</name>
</gene>
<keyword evidence="9" id="KW-0969">Cilium</keyword>
<evidence type="ECO:0000259" key="7">
    <source>
        <dbReference type="Pfam" id="PF00669"/>
    </source>
</evidence>
<protein>
    <submittedName>
        <fullName evidence="9">Flagellar hook-associated protein FlgL</fullName>
    </submittedName>
</protein>
<feature type="domain" description="Flagellin C-terminal" evidence="8">
    <location>
        <begin position="338"/>
        <end position="417"/>
    </location>
</feature>
<dbReference type="NCBIfam" id="TIGR02550">
    <property type="entry name" value="flagell_flgL"/>
    <property type="match status" value="1"/>
</dbReference>
<feature type="domain" description="Flagellin N-terminal" evidence="7">
    <location>
        <begin position="4"/>
        <end position="140"/>
    </location>
</feature>
<dbReference type="GO" id="GO:0005198">
    <property type="term" value="F:structural molecule activity"/>
    <property type="evidence" value="ECO:0007669"/>
    <property type="project" value="InterPro"/>
</dbReference>
<evidence type="ECO:0000256" key="3">
    <source>
        <dbReference type="ARBA" id="ARBA00005709"/>
    </source>
</evidence>
<keyword evidence="9" id="KW-0966">Cell projection</keyword>
<dbReference type="PANTHER" id="PTHR42792">
    <property type="entry name" value="FLAGELLIN"/>
    <property type="match status" value="1"/>
</dbReference>
<name>A0AAP7CK89_9GAMM</name>
<keyword evidence="9" id="KW-0282">Flagellum</keyword>
<feature type="coiled-coil region" evidence="6">
    <location>
        <begin position="59"/>
        <end position="93"/>
    </location>
</feature>
<proteinExistence type="inferred from homology"/>
<evidence type="ECO:0000256" key="4">
    <source>
        <dbReference type="ARBA" id="ARBA00022525"/>
    </source>
</evidence>
<dbReference type="AlphaFoldDB" id="A0AAP7CK89"/>
<evidence type="ECO:0000256" key="6">
    <source>
        <dbReference type="SAM" id="Coils"/>
    </source>
</evidence>
<dbReference type="GO" id="GO:0071973">
    <property type="term" value="P:bacterial-type flagellum-dependent cell motility"/>
    <property type="evidence" value="ECO:0007669"/>
    <property type="project" value="InterPro"/>
</dbReference>
<accession>A0AAP7CK89</accession>
<dbReference type="GO" id="GO:0009424">
    <property type="term" value="C:bacterial-type flagellum hook"/>
    <property type="evidence" value="ECO:0007669"/>
    <property type="project" value="InterPro"/>
</dbReference>
<evidence type="ECO:0000259" key="8">
    <source>
        <dbReference type="Pfam" id="PF00700"/>
    </source>
</evidence>
<dbReference type="Proteomes" id="UP000549590">
    <property type="component" value="Unassembled WGS sequence"/>
</dbReference>
<dbReference type="InterPro" id="IPR013384">
    <property type="entry name" value="Flagell_FlgL"/>
</dbReference>
<dbReference type="EMBL" id="JABBYB010000006">
    <property type="protein sequence ID" value="NMP03427.1"/>
    <property type="molecule type" value="Genomic_DNA"/>
</dbReference>
<dbReference type="GO" id="GO:0005576">
    <property type="term" value="C:extracellular region"/>
    <property type="evidence" value="ECO:0007669"/>
    <property type="project" value="UniProtKB-SubCell"/>
</dbReference>
<sequence length="417" mass="45266">MRLSNNLMYQNNINKILDNQQGVANAQERVTTGEKYLTTSEAPAAISQAMLYSNKIQTNEQYTKNIDQLNGRLETEESVLQSINSNIQQAQELTIQAGNGAYTKDDLKSIASELSGIQQTLANLMNTRSEDGKFIFSGYQDSTQPYQFDSAAGEYTYNGDQGQHQITIAEGVSIKASDNGFDTFEKTNARLNVESNTASVSGSITAASVYVDGQAEFDKFHQANYNADPTASATANTYSVLVSPGATTTDPQTYEIYRDGAPLTPTVTGEVTDEPIDFAGMKIEFEGTAPGQLDFSLEKPGKENVLNTLQSLITGLNDGTLEGDDFQQVLADGLVQLQNASEQVVFTQASLGGRMNALERVSDSNLALDIQNKSNRSNLVEVDMAEAISELTKQETALQASQATFGRLTNLSLFDYL</sequence>
<evidence type="ECO:0000313" key="10">
    <source>
        <dbReference type="Proteomes" id="UP000549590"/>
    </source>
</evidence>
<dbReference type="SUPFAM" id="SSF64518">
    <property type="entry name" value="Phase 1 flagellin"/>
    <property type="match status" value="1"/>
</dbReference>
<keyword evidence="5" id="KW-0975">Bacterial flagellum</keyword>
<evidence type="ECO:0000313" key="9">
    <source>
        <dbReference type="EMBL" id="NMP03427.1"/>
    </source>
</evidence>
<comment type="similarity">
    <text evidence="3">Belongs to the bacterial flagellin family.</text>
</comment>
<dbReference type="Pfam" id="PF00700">
    <property type="entry name" value="Flagellin_C"/>
    <property type="match status" value="1"/>
</dbReference>
<dbReference type="InterPro" id="IPR001029">
    <property type="entry name" value="Flagellin_N"/>
</dbReference>
<dbReference type="Gene3D" id="1.20.1330.10">
    <property type="entry name" value="f41 fragment of flagellin, N-terminal domain"/>
    <property type="match status" value="2"/>
</dbReference>
<dbReference type="RefSeq" id="WP_169044508.1">
    <property type="nucleotide sequence ID" value="NZ_JABBYB010000006.1"/>
</dbReference>
<keyword evidence="6" id="KW-0175">Coiled coil</keyword>
<dbReference type="InterPro" id="IPR046358">
    <property type="entry name" value="Flagellin_C"/>
</dbReference>
<dbReference type="PANTHER" id="PTHR42792:SF1">
    <property type="entry name" value="FLAGELLAR HOOK-ASSOCIATED PROTEIN 3"/>
    <property type="match status" value="1"/>
</dbReference>
<dbReference type="Pfam" id="PF00669">
    <property type="entry name" value="Flagellin_N"/>
    <property type="match status" value="1"/>
</dbReference>
<comment type="subcellular location">
    <subcellularLocation>
        <location evidence="1">Bacterial flagellum</location>
    </subcellularLocation>
    <subcellularLocation>
        <location evidence="2">Secreted</location>
    </subcellularLocation>
</comment>
<evidence type="ECO:0000256" key="5">
    <source>
        <dbReference type="ARBA" id="ARBA00023143"/>
    </source>
</evidence>
<comment type="caution">
    <text evidence="9">The sequence shown here is derived from an EMBL/GenBank/DDBJ whole genome shotgun (WGS) entry which is preliminary data.</text>
</comment>
<reference evidence="9 10" key="1">
    <citation type="submission" date="2020-04" db="EMBL/GenBank/DDBJ databases">
        <title>Genome sequencing and assembly of Pseudoalteromonas arctica.</title>
        <authorList>
            <person name="Cook G.M."/>
        </authorList>
    </citation>
    <scope>NUCLEOTIDE SEQUENCE [LARGE SCALE GENOMIC DNA]</scope>
    <source>
        <strain evidence="9 10">NEC-BIFX-2020_001</strain>
    </source>
</reference>
<evidence type="ECO:0000256" key="2">
    <source>
        <dbReference type="ARBA" id="ARBA00004613"/>
    </source>
</evidence>